<comment type="function">
    <text evidence="3">Acetylates the N-terminal alanine of ribosomal protein bS18.</text>
</comment>
<keyword evidence="3" id="KW-0963">Cytoplasm</keyword>
<evidence type="ECO:0000256" key="2">
    <source>
        <dbReference type="ARBA" id="ARBA00023315"/>
    </source>
</evidence>
<comment type="subcellular location">
    <subcellularLocation>
        <location evidence="3">Cytoplasm</location>
    </subcellularLocation>
</comment>
<comment type="similarity">
    <text evidence="3">Belongs to the acetyltransferase family. RimI subfamily.</text>
</comment>
<dbReference type="SUPFAM" id="SSF55729">
    <property type="entry name" value="Acyl-CoA N-acyltransferases (Nat)"/>
    <property type="match status" value="1"/>
</dbReference>
<name>A0A6J4KX18_9ACTN</name>
<keyword evidence="2 5" id="KW-0012">Acyltransferase</keyword>
<feature type="domain" description="N-acetyltransferase" evidence="4">
    <location>
        <begin position="5"/>
        <end position="149"/>
    </location>
</feature>
<dbReference type="Gene3D" id="3.40.630.30">
    <property type="match status" value="1"/>
</dbReference>
<evidence type="ECO:0000256" key="3">
    <source>
        <dbReference type="RuleBase" id="RU363094"/>
    </source>
</evidence>
<dbReference type="InterPro" id="IPR016181">
    <property type="entry name" value="Acyl_CoA_acyltransferase"/>
</dbReference>
<proteinExistence type="inferred from homology"/>
<dbReference type="PROSITE" id="PS51186">
    <property type="entry name" value="GNAT"/>
    <property type="match status" value="1"/>
</dbReference>
<gene>
    <name evidence="5" type="ORF">AVDCRST_MAG16-599</name>
</gene>
<evidence type="ECO:0000313" key="5">
    <source>
        <dbReference type="EMBL" id="CAA9317961.1"/>
    </source>
</evidence>
<protein>
    <recommendedName>
        <fullName evidence="3">[Ribosomal protein bS18]-alanine N-acetyltransferase</fullName>
        <ecNumber evidence="3">2.3.1.266</ecNumber>
    </recommendedName>
</protein>
<evidence type="ECO:0000256" key="1">
    <source>
        <dbReference type="ARBA" id="ARBA00022679"/>
    </source>
</evidence>
<dbReference type="EC" id="2.3.1.266" evidence="3"/>
<dbReference type="InterPro" id="IPR050832">
    <property type="entry name" value="Bact_Acetyltransf"/>
</dbReference>
<organism evidence="5">
    <name type="scientific">uncultured Frankineae bacterium</name>
    <dbReference type="NCBI Taxonomy" id="437475"/>
    <lineage>
        <taxon>Bacteria</taxon>
        <taxon>Bacillati</taxon>
        <taxon>Actinomycetota</taxon>
        <taxon>Actinomycetes</taxon>
        <taxon>Frankiales</taxon>
        <taxon>environmental samples</taxon>
    </lineage>
</organism>
<comment type="catalytic activity">
    <reaction evidence="3">
        <text>N-terminal L-alanyl-[ribosomal protein bS18] + acetyl-CoA = N-terminal N(alpha)-acetyl-L-alanyl-[ribosomal protein bS18] + CoA + H(+)</text>
        <dbReference type="Rhea" id="RHEA:43756"/>
        <dbReference type="Rhea" id="RHEA-COMP:10676"/>
        <dbReference type="Rhea" id="RHEA-COMP:10677"/>
        <dbReference type="ChEBI" id="CHEBI:15378"/>
        <dbReference type="ChEBI" id="CHEBI:57287"/>
        <dbReference type="ChEBI" id="CHEBI:57288"/>
        <dbReference type="ChEBI" id="CHEBI:64718"/>
        <dbReference type="ChEBI" id="CHEBI:83683"/>
        <dbReference type="EC" id="2.3.1.266"/>
    </reaction>
</comment>
<accession>A0A6J4KX18</accession>
<dbReference type="NCBIfam" id="TIGR01575">
    <property type="entry name" value="rimI"/>
    <property type="match status" value="1"/>
</dbReference>
<dbReference type="InterPro" id="IPR000182">
    <property type="entry name" value="GNAT_dom"/>
</dbReference>
<evidence type="ECO:0000259" key="4">
    <source>
        <dbReference type="PROSITE" id="PS51186"/>
    </source>
</evidence>
<dbReference type="GO" id="GO:0008999">
    <property type="term" value="F:protein-N-terminal-alanine acetyltransferase activity"/>
    <property type="evidence" value="ECO:0007669"/>
    <property type="project" value="UniProtKB-EC"/>
</dbReference>
<sequence>MTGPVRLERMRWWHIAALMPVERELFAPEPWTERLFWSELAQVDTRHYLVALRGDEVVGYAGLCDYPDEAFVQTIAVAPAARGTGLGSRLLTALLEEADRRGQRTVSLEVRADNAAAQRLYDRHGFTRTGVRRGYYSGGVDALVLTRRS</sequence>
<dbReference type="EMBL" id="CADCUE010000046">
    <property type="protein sequence ID" value="CAA9317961.1"/>
    <property type="molecule type" value="Genomic_DNA"/>
</dbReference>
<dbReference type="GO" id="GO:0005737">
    <property type="term" value="C:cytoplasm"/>
    <property type="evidence" value="ECO:0007669"/>
    <property type="project" value="UniProtKB-SubCell"/>
</dbReference>
<reference evidence="5" key="1">
    <citation type="submission" date="2020-02" db="EMBL/GenBank/DDBJ databases">
        <authorList>
            <person name="Meier V. D."/>
        </authorList>
    </citation>
    <scope>NUCLEOTIDE SEQUENCE</scope>
    <source>
        <strain evidence="5">AVDCRST_MAG16</strain>
    </source>
</reference>
<dbReference type="InterPro" id="IPR006464">
    <property type="entry name" value="AcTrfase_RimI/Ard1"/>
</dbReference>
<dbReference type="AlphaFoldDB" id="A0A6J4KX18"/>
<dbReference type="PANTHER" id="PTHR43877">
    <property type="entry name" value="AMINOALKYLPHOSPHONATE N-ACETYLTRANSFERASE-RELATED-RELATED"/>
    <property type="match status" value="1"/>
</dbReference>
<dbReference type="CDD" id="cd04301">
    <property type="entry name" value="NAT_SF"/>
    <property type="match status" value="1"/>
</dbReference>
<dbReference type="Pfam" id="PF00583">
    <property type="entry name" value="Acetyltransf_1"/>
    <property type="match status" value="1"/>
</dbReference>
<keyword evidence="1 5" id="KW-0808">Transferase</keyword>